<dbReference type="GO" id="GO:0005737">
    <property type="term" value="C:cytoplasm"/>
    <property type="evidence" value="ECO:0007669"/>
    <property type="project" value="UniProtKB-SubCell"/>
</dbReference>
<dbReference type="SUPFAM" id="SSF53850">
    <property type="entry name" value="Periplasmic binding protein-like II"/>
    <property type="match status" value="1"/>
</dbReference>
<comment type="catalytic activity">
    <reaction evidence="1 18">
        <text>1-(5-phospho-beta-D-ribosyl)-ATP + diphosphate = 5-phospho-alpha-D-ribose 1-diphosphate + ATP</text>
        <dbReference type="Rhea" id="RHEA:18473"/>
        <dbReference type="ChEBI" id="CHEBI:30616"/>
        <dbReference type="ChEBI" id="CHEBI:33019"/>
        <dbReference type="ChEBI" id="CHEBI:58017"/>
        <dbReference type="ChEBI" id="CHEBI:73183"/>
        <dbReference type="EC" id="2.4.2.17"/>
    </reaction>
</comment>
<evidence type="ECO:0000256" key="11">
    <source>
        <dbReference type="ARBA" id="ARBA00022679"/>
    </source>
</evidence>
<dbReference type="FunFam" id="3.30.70.120:FF:000002">
    <property type="entry name" value="ATP phosphoribosyltransferase"/>
    <property type="match status" value="1"/>
</dbReference>
<dbReference type="InterPro" id="IPR020621">
    <property type="entry name" value="ATP-PRT_HisG_long"/>
</dbReference>
<dbReference type="InterPro" id="IPR013820">
    <property type="entry name" value="ATP_PRibTrfase_cat"/>
</dbReference>
<dbReference type="NCBIfam" id="TIGR00070">
    <property type="entry name" value="hisG"/>
    <property type="match status" value="1"/>
</dbReference>
<evidence type="ECO:0000256" key="14">
    <source>
        <dbReference type="ARBA" id="ARBA00022840"/>
    </source>
</evidence>
<evidence type="ECO:0000256" key="15">
    <source>
        <dbReference type="ARBA" id="ARBA00022842"/>
    </source>
</evidence>
<feature type="domain" description="Histidine biosynthesis HisG C-terminal" evidence="20">
    <location>
        <begin position="217"/>
        <end position="289"/>
    </location>
</feature>
<evidence type="ECO:0000256" key="5">
    <source>
        <dbReference type="ARBA" id="ARBA00007955"/>
    </source>
</evidence>
<evidence type="ECO:0000256" key="18">
    <source>
        <dbReference type="HAMAP-Rule" id="MF_00079"/>
    </source>
</evidence>
<keyword evidence="15 18" id="KW-0460">Magnesium</keyword>
<keyword evidence="14 18" id="KW-0067">ATP-binding</keyword>
<gene>
    <name evidence="18" type="primary">hisG</name>
    <name evidence="21" type="ORF">A7Q10_03535</name>
</gene>
<dbReference type="EMBL" id="LXQC01000013">
    <property type="protein sequence ID" value="TFE72944.1"/>
    <property type="molecule type" value="Genomic_DNA"/>
</dbReference>
<comment type="similarity">
    <text evidence="5 18">Belongs to the ATP phosphoribosyltransferase family. Long subfamily.</text>
</comment>
<comment type="subcellular location">
    <subcellularLocation>
        <location evidence="3 18">Cytoplasm</location>
    </subcellularLocation>
</comment>
<keyword evidence="8 18" id="KW-0963">Cytoplasm</keyword>
<dbReference type="GO" id="GO:0000287">
    <property type="term" value="F:magnesium ion binding"/>
    <property type="evidence" value="ECO:0007669"/>
    <property type="project" value="UniProtKB-UniRule"/>
</dbReference>
<evidence type="ECO:0000256" key="13">
    <source>
        <dbReference type="ARBA" id="ARBA00022741"/>
    </source>
</evidence>
<sequence length="292" mass="32763">MSGLKLRIGLPKGSLEDATIELFEKAGYIVARSSRAYRPAIDDDELEVRLVRPQEIARYVEQGFLDCGVTGKDWILENNADVRVICELKYNKSTSLPVKWVLAVHESSPIYKPSDLQGKWIATEAVNMVKQYLQKLGIEAHVEFSWGATEVKVPELVDAIVDITETGSSLRANHLRIVDVILESFPQFICSHKIWEEPEKRKKLSSMALLLQSALNARNKVGLKMNVPKEKLTAILKILPSLRNPTVSPLADGQWVAVETILDESQVRDLAPQLKEMGAEGIIEYSLNKIIY</sequence>
<dbReference type="Proteomes" id="UP000297713">
    <property type="component" value="Unassembled WGS sequence"/>
</dbReference>
<protein>
    <recommendedName>
        <fullName evidence="7 18">ATP phosphoribosyltransferase</fullName>
        <shortName evidence="18">ATP-PRT</shortName>
        <shortName evidence="18">ATP-PRTase</shortName>
        <ecNumber evidence="6 18">2.4.2.17</ecNumber>
    </recommendedName>
</protein>
<dbReference type="CDD" id="cd13593">
    <property type="entry name" value="PBP2_HisGL3"/>
    <property type="match status" value="1"/>
</dbReference>
<comment type="activity regulation">
    <text evidence="18">Feedback inhibited by histidine.</text>
</comment>
<organism evidence="21 22">
    <name type="scientific">Methylacidiphilum caldifontis</name>
    <dbReference type="NCBI Taxonomy" id="2795386"/>
    <lineage>
        <taxon>Bacteria</taxon>
        <taxon>Pseudomonadati</taxon>
        <taxon>Verrucomicrobiota</taxon>
        <taxon>Methylacidiphilae</taxon>
        <taxon>Methylacidiphilales</taxon>
        <taxon>Methylacidiphilaceae</taxon>
        <taxon>Methylacidiphilum (ex Ratnadevi et al. 2023)</taxon>
    </lineage>
</organism>
<evidence type="ECO:0000256" key="2">
    <source>
        <dbReference type="ARBA" id="ARBA00001946"/>
    </source>
</evidence>
<dbReference type="OrthoDB" id="9801867at2"/>
<evidence type="ECO:0000256" key="4">
    <source>
        <dbReference type="ARBA" id="ARBA00004667"/>
    </source>
</evidence>
<evidence type="ECO:0000259" key="19">
    <source>
        <dbReference type="Pfam" id="PF01634"/>
    </source>
</evidence>
<dbReference type="InterPro" id="IPR011322">
    <property type="entry name" value="N-reg_PII-like_a/b"/>
</dbReference>
<evidence type="ECO:0000256" key="16">
    <source>
        <dbReference type="ARBA" id="ARBA00023102"/>
    </source>
</evidence>
<comment type="cofactor">
    <cofactor evidence="2 18">
        <name>Mg(2+)</name>
        <dbReference type="ChEBI" id="CHEBI:18420"/>
    </cofactor>
</comment>
<dbReference type="HAMAP" id="MF_00079">
    <property type="entry name" value="HisG_Long"/>
    <property type="match status" value="1"/>
</dbReference>
<dbReference type="InterPro" id="IPR013115">
    <property type="entry name" value="HisG_C"/>
</dbReference>
<evidence type="ECO:0000256" key="12">
    <source>
        <dbReference type="ARBA" id="ARBA00022723"/>
    </source>
</evidence>
<reference evidence="21 22" key="1">
    <citation type="submission" date="2016-05" db="EMBL/GenBank/DDBJ databases">
        <title>Diversity and Homogeneity among Thermoacidophilic Verrucomicrobia Methanotrophs Linked with Geographical Origin.</title>
        <authorList>
            <person name="Erikstad H.-A."/>
            <person name="Smestad N.B."/>
            <person name="Ceballos R.M."/>
            <person name="Birkeland N.-K."/>
        </authorList>
    </citation>
    <scope>NUCLEOTIDE SEQUENCE [LARGE SCALE GENOMIC DNA]</scope>
    <source>
        <strain evidence="21 22">Phi</strain>
    </source>
</reference>
<dbReference type="EC" id="2.4.2.17" evidence="6 18"/>
<evidence type="ECO:0000256" key="3">
    <source>
        <dbReference type="ARBA" id="ARBA00004496"/>
    </source>
</evidence>
<evidence type="ECO:0000256" key="7">
    <source>
        <dbReference type="ARBA" id="ARBA00020998"/>
    </source>
</evidence>
<evidence type="ECO:0000256" key="8">
    <source>
        <dbReference type="ARBA" id="ARBA00022490"/>
    </source>
</evidence>
<evidence type="ECO:0000256" key="1">
    <source>
        <dbReference type="ARBA" id="ARBA00000915"/>
    </source>
</evidence>
<dbReference type="NCBIfam" id="TIGR03455">
    <property type="entry name" value="HisG_C-term"/>
    <property type="match status" value="1"/>
</dbReference>
<comment type="caution">
    <text evidence="21">The sequence shown here is derived from an EMBL/GenBank/DDBJ whole genome shotgun (WGS) entry which is preliminary data.</text>
</comment>
<feature type="domain" description="ATP phosphoribosyltransferase catalytic" evidence="19">
    <location>
        <begin position="52"/>
        <end position="207"/>
    </location>
</feature>
<keyword evidence="10 18" id="KW-0328">Glycosyltransferase</keyword>
<dbReference type="RefSeq" id="WP_134439005.1">
    <property type="nucleotide sequence ID" value="NZ_LXQC01000013.1"/>
</dbReference>
<dbReference type="SUPFAM" id="SSF54913">
    <property type="entry name" value="GlnB-like"/>
    <property type="match status" value="1"/>
</dbReference>
<dbReference type="PANTHER" id="PTHR21403:SF10">
    <property type="entry name" value="ATP PHOSPHORIBOSYLTRANSFERASE"/>
    <property type="match status" value="1"/>
</dbReference>
<dbReference type="InterPro" id="IPR001348">
    <property type="entry name" value="ATP_PRibTrfase_HisG"/>
</dbReference>
<dbReference type="GO" id="GO:0005524">
    <property type="term" value="F:ATP binding"/>
    <property type="evidence" value="ECO:0007669"/>
    <property type="project" value="UniProtKB-KW"/>
</dbReference>
<dbReference type="Pfam" id="PF01634">
    <property type="entry name" value="HisG"/>
    <property type="match status" value="1"/>
</dbReference>
<dbReference type="InterPro" id="IPR015867">
    <property type="entry name" value="N-reg_PII/ATP_PRibTrfase_C"/>
</dbReference>
<keyword evidence="22" id="KW-1185">Reference proteome</keyword>
<dbReference type="UniPathway" id="UPA00031">
    <property type="reaction ID" value="UER00006"/>
</dbReference>
<dbReference type="Pfam" id="PF08029">
    <property type="entry name" value="HisG_C"/>
    <property type="match status" value="1"/>
</dbReference>
<accession>A0A4Y8PHS2</accession>
<evidence type="ECO:0000256" key="6">
    <source>
        <dbReference type="ARBA" id="ARBA00011946"/>
    </source>
</evidence>
<dbReference type="AlphaFoldDB" id="A0A4Y8PHS2"/>
<dbReference type="Gene3D" id="3.30.70.120">
    <property type="match status" value="1"/>
</dbReference>
<evidence type="ECO:0000256" key="9">
    <source>
        <dbReference type="ARBA" id="ARBA00022605"/>
    </source>
</evidence>
<dbReference type="GO" id="GO:0000105">
    <property type="term" value="P:L-histidine biosynthetic process"/>
    <property type="evidence" value="ECO:0007669"/>
    <property type="project" value="UniProtKB-UniRule"/>
</dbReference>
<dbReference type="PANTHER" id="PTHR21403">
    <property type="entry name" value="ATP PHOSPHORIBOSYLTRANSFERASE ATP-PRTASE"/>
    <property type="match status" value="1"/>
</dbReference>
<evidence type="ECO:0000256" key="17">
    <source>
        <dbReference type="ARBA" id="ARBA00024861"/>
    </source>
</evidence>
<evidence type="ECO:0000313" key="21">
    <source>
        <dbReference type="EMBL" id="TFE72944.1"/>
    </source>
</evidence>
<evidence type="ECO:0000256" key="10">
    <source>
        <dbReference type="ARBA" id="ARBA00022676"/>
    </source>
</evidence>
<dbReference type="GO" id="GO:0003879">
    <property type="term" value="F:ATP phosphoribosyltransferase activity"/>
    <property type="evidence" value="ECO:0007669"/>
    <property type="project" value="UniProtKB-UniRule"/>
</dbReference>
<comment type="pathway">
    <text evidence="4 18">Amino-acid biosynthesis; L-histidine biosynthesis; L-histidine from 5-phospho-alpha-D-ribose 1-diphosphate: step 1/9.</text>
</comment>
<keyword evidence="12 18" id="KW-0479">Metal-binding</keyword>
<comment type="function">
    <text evidence="17 18">Catalyzes the condensation of ATP and 5-phosphoribose 1-diphosphate to form N'-(5'-phosphoribosyl)-ATP (PR-ATP). Has a crucial role in the pathway because the rate of histidine biosynthesis seems to be controlled primarily by regulation of HisG enzymatic activity.</text>
</comment>
<keyword evidence="11 18" id="KW-0808">Transferase</keyword>
<dbReference type="Gene3D" id="3.40.190.10">
    <property type="entry name" value="Periplasmic binding protein-like II"/>
    <property type="match status" value="2"/>
</dbReference>
<evidence type="ECO:0000259" key="20">
    <source>
        <dbReference type="Pfam" id="PF08029"/>
    </source>
</evidence>
<name>A0A4Y8PHS2_9BACT</name>
<proteinExistence type="inferred from homology"/>
<keyword evidence="16 18" id="KW-0368">Histidine biosynthesis</keyword>
<keyword evidence="9 18" id="KW-0028">Amino-acid biosynthesis</keyword>
<keyword evidence="13 18" id="KW-0547">Nucleotide-binding</keyword>
<evidence type="ECO:0000313" key="22">
    <source>
        <dbReference type="Proteomes" id="UP000297713"/>
    </source>
</evidence>